<dbReference type="Proteomes" id="UP000504603">
    <property type="component" value="Unplaced"/>
</dbReference>
<dbReference type="Gene3D" id="3.30.70.100">
    <property type="match status" value="1"/>
</dbReference>
<name>A0A6J1C4S0_MOMCH</name>
<evidence type="ECO:0000256" key="1">
    <source>
        <dbReference type="SAM" id="MobiDB-lite"/>
    </source>
</evidence>
<dbReference type="RefSeq" id="XP_022136147.1">
    <property type="nucleotide sequence ID" value="XM_022280455.1"/>
</dbReference>
<dbReference type="KEGG" id="mcha:111007911"/>
<evidence type="ECO:0000313" key="3">
    <source>
        <dbReference type="RefSeq" id="XP_022136147.1"/>
    </source>
</evidence>
<sequence length="173" mass="20059">MSEKKKFCMVMKINVDCNACCRKLRRIILGMKAIEMHVIEKERYRVIVFGRFTPADVAIKIRKKMNRRVEILDVEEMEPDPPAADQDQPEQNQIQPPPAFPGGGFSMFPSLEHDNRRPIFPSLSANECRSFSSSRPDFTVTCFPEPDKFWHYYGLQLAGDTDSAYYAHNPNYY</sequence>
<feature type="compositionally biased region" description="Low complexity" evidence="1">
    <location>
        <begin position="83"/>
        <end position="93"/>
    </location>
</feature>
<reference evidence="3" key="1">
    <citation type="submission" date="2025-08" db="UniProtKB">
        <authorList>
            <consortium name="RefSeq"/>
        </authorList>
    </citation>
    <scope>IDENTIFICATION</scope>
    <source>
        <strain evidence="3">OHB3-1</strain>
    </source>
</reference>
<accession>A0A6J1C4S0</accession>
<keyword evidence="2" id="KW-1185">Reference proteome</keyword>
<gene>
    <name evidence="3" type="primary">LOC111007911</name>
</gene>
<dbReference type="PANTHER" id="PTHR47294:SF4">
    <property type="entry name" value="HEAVY METAL-ASSOCIATED ISOPRENYLATED PLANT PROTEIN 26-LIKE ISOFORM X1"/>
    <property type="match status" value="1"/>
</dbReference>
<dbReference type="AlphaFoldDB" id="A0A6J1C4S0"/>
<proteinExistence type="predicted"/>
<evidence type="ECO:0000313" key="2">
    <source>
        <dbReference type="Proteomes" id="UP000504603"/>
    </source>
</evidence>
<protein>
    <submittedName>
        <fullName evidence="3">Heavy metal-associated isoprenylated plant protein 1-like</fullName>
    </submittedName>
</protein>
<dbReference type="GeneID" id="111007911"/>
<dbReference type="PANTHER" id="PTHR47294">
    <property type="entry name" value="OS08G0431150 PROTEIN"/>
    <property type="match status" value="1"/>
</dbReference>
<organism evidence="2 3">
    <name type="scientific">Momordica charantia</name>
    <name type="common">Bitter gourd</name>
    <name type="synonym">Balsam pear</name>
    <dbReference type="NCBI Taxonomy" id="3673"/>
    <lineage>
        <taxon>Eukaryota</taxon>
        <taxon>Viridiplantae</taxon>
        <taxon>Streptophyta</taxon>
        <taxon>Embryophyta</taxon>
        <taxon>Tracheophyta</taxon>
        <taxon>Spermatophyta</taxon>
        <taxon>Magnoliopsida</taxon>
        <taxon>eudicotyledons</taxon>
        <taxon>Gunneridae</taxon>
        <taxon>Pentapetalae</taxon>
        <taxon>rosids</taxon>
        <taxon>fabids</taxon>
        <taxon>Cucurbitales</taxon>
        <taxon>Cucurbitaceae</taxon>
        <taxon>Momordiceae</taxon>
        <taxon>Momordica</taxon>
    </lineage>
</organism>
<feature type="region of interest" description="Disordered" evidence="1">
    <location>
        <begin position="76"/>
        <end position="99"/>
    </location>
</feature>
<dbReference type="OrthoDB" id="1889242at2759"/>